<accession>A0A251YX70</accession>
<proteinExistence type="predicted"/>
<dbReference type="RefSeq" id="WP_143757215.1">
    <property type="nucleotide sequence ID" value="NZ_MDJY01000006.1"/>
</dbReference>
<protein>
    <recommendedName>
        <fullName evidence="3">CobQ/CobB/MinD/ParA nucleotide binding domain-containing protein</fullName>
    </recommendedName>
</protein>
<dbReference type="EMBL" id="MDJY01000006">
    <property type="protein sequence ID" value="OUE28854.1"/>
    <property type="molecule type" value="Genomic_DNA"/>
</dbReference>
<evidence type="ECO:0008006" key="3">
    <source>
        <dbReference type="Google" id="ProtNLM"/>
    </source>
</evidence>
<gene>
    <name evidence="1" type="ORF">BFL36_01165</name>
</gene>
<dbReference type="Proteomes" id="UP000195011">
    <property type="component" value="Unassembled WGS sequence"/>
</dbReference>
<evidence type="ECO:0000313" key="2">
    <source>
        <dbReference type="Proteomes" id="UP000195011"/>
    </source>
</evidence>
<organism evidence="1 2">
    <name type="scientific">Clavibacter michiganensis</name>
    <dbReference type="NCBI Taxonomy" id="28447"/>
    <lineage>
        <taxon>Bacteria</taxon>
        <taxon>Bacillati</taxon>
        <taxon>Actinomycetota</taxon>
        <taxon>Actinomycetes</taxon>
        <taxon>Micrococcales</taxon>
        <taxon>Microbacteriaceae</taxon>
        <taxon>Clavibacter</taxon>
    </lineage>
</organism>
<sequence length="213" mass="22359">MPEVGPPPLAALPRERAAVRVVFAGTSGGVGTTTATALVFSALQHRAGGAPTLTDHTGGTLGARLPLGDEADAVDGNLVLHDLGAHARGEGIDLLESPATLLAITTASTPTGIAMATELLTDITARYGIAAMARVTIVASQTNGRHDVSAESRRLFATHGRTIVYDLPADPALAVGGRIPLNRMRRRTRDARTRLAKHLDEVARRFHHARPPE</sequence>
<dbReference type="AlphaFoldDB" id="A0A251YX70"/>
<reference evidence="1 2" key="1">
    <citation type="submission" date="2016-08" db="EMBL/GenBank/DDBJ databases">
        <title>Genome sequence of Clavibacter michiganensis spp strain CFBP8017.</title>
        <authorList>
            <person name="Thapa S.P."/>
            <person name="Coaker G."/>
            <person name="Jacques M.-A."/>
        </authorList>
    </citation>
    <scope>NUCLEOTIDE SEQUENCE [LARGE SCALE GENOMIC DNA]</scope>
    <source>
        <strain evidence="1">CFBP8017</strain>
    </source>
</reference>
<evidence type="ECO:0000313" key="1">
    <source>
        <dbReference type="EMBL" id="OUE28854.1"/>
    </source>
</evidence>
<name>A0A251YX70_9MICO</name>
<comment type="caution">
    <text evidence="1">The sequence shown here is derived from an EMBL/GenBank/DDBJ whole genome shotgun (WGS) entry which is preliminary data.</text>
</comment>